<proteinExistence type="predicted"/>
<dbReference type="AlphaFoldDB" id="A0A0F9JHZ9"/>
<reference evidence="1" key="1">
    <citation type="journal article" date="2015" name="Nature">
        <title>Complex archaea that bridge the gap between prokaryotes and eukaryotes.</title>
        <authorList>
            <person name="Spang A."/>
            <person name="Saw J.H."/>
            <person name="Jorgensen S.L."/>
            <person name="Zaremba-Niedzwiedzka K."/>
            <person name="Martijn J."/>
            <person name="Lind A.E."/>
            <person name="van Eijk R."/>
            <person name="Schleper C."/>
            <person name="Guy L."/>
            <person name="Ettema T.J."/>
        </authorList>
    </citation>
    <scope>NUCLEOTIDE SEQUENCE</scope>
</reference>
<comment type="caution">
    <text evidence="1">The sequence shown here is derived from an EMBL/GenBank/DDBJ whole genome shotgun (WGS) entry which is preliminary data.</text>
</comment>
<protein>
    <submittedName>
        <fullName evidence="1">Uncharacterized protein</fullName>
    </submittedName>
</protein>
<gene>
    <name evidence="1" type="ORF">LCGC14_1754770</name>
</gene>
<organism evidence="1">
    <name type="scientific">marine sediment metagenome</name>
    <dbReference type="NCBI Taxonomy" id="412755"/>
    <lineage>
        <taxon>unclassified sequences</taxon>
        <taxon>metagenomes</taxon>
        <taxon>ecological metagenomes</taxon>
    </lineage>
</organism>
<sequence length="63" mass="7232">MKLPVKIPFSPREFDVTAEFILGDVSKRIPSGVRLVVLWVNQNGDEWGFERFIPEEELVGEKS</sequence>
<evidence type="ECO:0000313" key="1">
    <source>
        <dbReference type="EMBL" id="KKM05371.1"/>
    </source>
</evidence>
<accession>A0A0F9JHZ9</accession>
<dbReference type="EMBL" id="LAZR01016238">
    <property type="protein sequence ID" value="KKM05371.1"/>
    <property type="molecule type" value="Genomic_DNA"/>
</dbReference>
<name>A0A0F9JHZ9_9ZZZZ</name>